<protein>
    <submittedName>
        <fullName evidence="2">Sulfate/molybdate transporter</fullName>
    </submittedName>
</protein>
<evidence type="ECO:0000313" key="2">
    <source>
        <dbReference type="EMBL" id="MFC3457165.1"/>
    </source>
</evidence>
<organism evidence="2 3">
    <name type="scientific">Massilia haematophila</name>
    <dbReference type="NCBI Taxonomy" id="457923"/>
    <lineage>
        <taxon>Bacteria</taxon>
        <taxon>Pseudomonadati</taxon>
        <taxon>Pseudomonadota</taxon>
        <taxon>Betaproteobacteria</taxon>
        <taxon>Burkholderiales</taxon>
        <taxon>Oxalobacteraceae</taxon>
        <taxon>Telluria group</taxon>
        <taxon>Massilia</taxon>
    </lineage>
</organism>
<name>A0ABV7PGA0_9BURK</name>
<dbReference type="RefSeq" id="WP_379733316.1">
    <property type="nucleotide sequence ID" value="NZ_JBHRVV010000001.1"/>
</dbReference>
<keyword evidence="1" id="KW-0472">Membrane</keyword>
<dbReference type="EMBL" id="JBHRVV010000001">
    <property type="protein sequence ID" value="MFC3457165.1"/>
    <property type="molecule type" value="Genomic_DNA"/>
</dbReference>
<gene>
    <name evidence="2" type="ORF">ACFOPH_02720</name>
</gene>
<proteinExistence type="predicted"/>
<keyword evidence="3" id="KW-1185">Reference proteome</keyword>
<feature type="transmembrane region" description="Helical" evidence="1">
    <location>
        <begin position="55"/>
        <end position="72"/>
    </location>
</feature>
<dbReference type="InterPro" id="IPR031563">
    <property type="entry name" value="MOT1/MOT2"/>
</dbReference>
<feature type="transmembrane region" description="Helical" evidence="1">
    <location>
        <begin position="173"/>
        <end position="190"/>
    </location>
</feature>
<feature type="transmembrane region" description="Helical" evidence="1">
    <location>
        <begin position="84"/>
        <end position="114"/>
    </location>
</feature>
<keyword evidence="1" id="KW-1133">Transmembrane helix</keyword>
<dbReference type="Pfam" id="PF16983">
    <property type="entry name" value="MFS_MOT1"/>
    <property type="match status" value="2"/>
</dbReference>
<feature type="transmembrane region" description="Helical" evidence="1">
    <location>
        <begin position="29"/>
        <end position="49"/>
    </location>
</feature>
<feature type="transmembrane region" description="Helical" evidence="1">
    <location>
        <begin position="300"/>
        <end position="319"/>
    </location>
</feature>
<evidence type="ECO:0000313" key="3">
    <source>
        <dbReference type="Proteomes" id="UP001595665"/>
    </source>
</evidence>
<evidence type="ECO:0000256" key="1">
    <source>
        <dbReference type="SAM" id="Phobius"/>
    </source>
</evidence>
<feature type="transmembrane region" description="Helical" evidence="1">
    <location>
        <begin position="325"/>
        <end position="344"/>
    </location>
</feature>
<feature type="transmembrane region" description="Helical" evidence="1">
    <location>
        <begin position="356"/>
        <end position="384"/>
    </location>
</feature>
<comment type="caution">
    <text evidence="2">The sequence shown here is derived from an EMBL/GenBank/DDBJ whole genome shotgun (WGS) entry which is preliminary data.</text>
</comment>
<reference evidence="3" key="1">
    <citation type="journal article" date="2019" name="Int. J. Syst. Evol. Microbiol.">
        <title>The Global Catalogue of Microorganisms (GCM) 10K type strain sequencing project: providing services to taxonomists for standard genome sequencing and annotation.</title>
        <authorList>
            <consortium name="The Broad Institute Genomics Platform"/>
            <consortium name="The Broad Institute Genome Sequencing Center for Infectious Disease"/>
            <person name="Wu L."/>
            <person name="Ma J."/>
        </authorList>
    </citation>
    <scope>NUCLEOTIDE SEQUENCE [LARGE SCALE GENOMIC DNA]</scope>
    <source>
        <strain evidence="3">CCM 7480</strain>
    </source>
</reference>
<feature type="transmembrane region" description="Helical" evidence="1">
    <location>
        <begin position="270"/>
        <end position="293"/>
    </location>
</feature>
<dbReference type="PANTHER" id="PTHR31970">
    <property type="match status" value="1"/>
</dbReference>
<accession>A0ABV7PGA0</accession>
<dbReference type="Proteomes" id="UP001595665">
    <property type="component" value="Unassembled WGS sequence"/>
</dbReference>
<keyword evidence="1" id="KW-0812">Transmembrane</keyword>
<sequence>MDEQLRHGGALAGEEQGPRAGLRFDGREWAAAFADLGTFVPYVVAYVAVLGMDPVGILLAFGAALVCCGLAYRTPVPVQPMKAVGALAVAQAGMVTANAVVAASLVSGALWLLLGMSGLATRLARLVPRTAVLGVMLGLGLSFVLQGLRMMDGDWPAALAALALALLLRKSRLFPAMLVLLLGGLAYGVARNPDLWREASFAFALRLPAFAPGDLRWDDLVAGTLLLALPQLPLTLGNAVIGTSEENNRLFPDRPASVKKLSLSTGLMNLFGGMVGGAPMCHGAGGMAAYAAFGARGGGAPVIFGAVLLVLALCFSGAIAFLLHAIPAAVLGVILALAGARLVAGNAPRTRDWRVLVPVLVTAAVALWNVGLALLVGVGVHWVVWRRT</sequence>
<dbReference type="PANTHER" id="PTHR31970:SF9">
    <property type="entry name" value="MOLYBDATE TRANSPORTER 2"/>
    <property type="match status" value="1"/>
</dbReference>
<feature type="transmembrane region" description="Helical" evidence="1">
    <location>
        <begin position="126"/>
        <end position="145"/>
    </location>
</feature>